<dbReference type="Pfam" id="PF13505">
    <property type="entry name" value="OMP_b-brl"/>
    <property type="match status" value="1"/>
</dbReference>
<proteinExistence type="predicted"/>
<sequence length="212" mass="23083">MKKLSAVLMCMVAFLWAAPANAQFKWGLEGGVNLSKASIKGDGGLFDASNRTGWFVGPKVQMTMPVIGLGIDASLLYSQKYMKMDFSGEVDGENVNGSTPNKSMPYVEIPINLRYNFGFSSLVGVYLATGPQYNWYLGSRNLKYAGESIGSLERSTFSWNVGAGVTLLSHLQVGVTYNIAMGETGKLGGVGDVIKEFDVKNNTWQVRLAYLF</sequence>
<reference evidence="3" key="1">
    <citation type="submission" date="2019-11" db="EMBL/GenBank/DDBJ databases">
        <authorList>
            <person name="Feng L."/>
        </authorList>
    </citation>
    <scope>NUCLEOTIDE SEQUENCE</scope>
    <source>
        <strain evidence="3">PclaraLFYP37</strain>
    </source>
</reference>
<dbReference type="EMBL" id="CACRUT010000011">
    <property type="protein sequence ID" value="VYU01347.1"/>
    <property type="molecule type" value="Genomic_DNA"/>
</dbReference>
<dbReference type="GeneID" id="93559039"/>
<evidence type="ECO:0000256" key="1">
    <source>
        <dbReference type="ARBA" id="ARBA00022729"/>
    </source>
</evidence>
<feature type="domain" description="Outer membrane protein beta-barrel" evidence="2">
    <location>
        <begin position="11"/>
        <end position="212"/>
    </location>
</feature>
<protein>
    <recommendedName>
        <fullName evidence="2">Outer membrane protein beta-barrel domain-containing protein</fullName>
    </recommendedName>
</protein>
<dbReference type="InterPro" id="IPR011250">
    <property type="entry name" value="OMP/PagP_B-barrel"/>
</dbReference>
<keyword evidence="1" id="KW-0732">Signal</keyword>
<dbReference type="RefSeq" id="WP_008623208.1">
    <property type="nucleotide sequence ID" value="NZ_AP025941.1"/>
</dbReference>
<evidence type="ECO:0000313" key="3">
    <source>
        <dbReference type="EMBL" id="VYU01347.1"/>
    </source>
</evidence>
<dbReference type="AlphaFoldDB" id="A0A6N3BIA0"/>
<evidence type="ECO:0000259" key="2">
    <source>
        <dbReference type="Pfam" id="PF13505"/>
    </source>
</evidence>
<dbReference type="InterPro" id="IPR027385">
    <property type="entry name" value="Beta-barrel_OMP"/>
</dbReference>
<organism evidence="3">
    <name type="scientific">Paraprevotella clara</name>
    <dbReference type="NCBI Taxonomy" id="454154"/>
    <lineage>
        <taxon>Bacteria</taxon>
        <taxon>Pseudomonadati</taxon>
        <taxon>Bacteroidota</taxon>
        <taxon>Bacteroidia</taxon>
        <taxon>Bacteroidales</taxon>
        <taxon>Prevotellaceae</taxon>
        <taxon>Paraprevotella</taxon>
    </lineage>
</organism>
<gene>
    <name evidence="3" type="ORF">PCLFYP37_01715</name>
</gene>
<name>A0A6N3BIA0_9BACT</name>
<dbReference type="SUPFAM" id="SSF56925">
    <property type="entry name" value="OMPA-like"/>
    <property type="match status" value="1"/>
</dbReference>
<accession>A0A6N3BIA0</accession>